<proteinExistence type="predicted"/>
<dbReference type="InterPro" id="IPR050534">
    <property type="entry name" value="Coronavir_polyprotein_1ab"/>
</dbReference>
<evidence type="ECO:0000259" key="4">
    <source>
        <dbReference type="Pfam" id="PF14490"/>
    </source>
</evidence>
<dbReference type="AlphaFoldDB" id="A0A1C3JCX2"/>
<accession>A0A1C3JCX2</accession>
<evidence type="ECO:0000313" key="6">
    <source>
        <dbReference type="Proteomes" id="UP000092819"/>
    </source>
</evidence>
<dbReference type="Pfam" id="PF13604">
    <property type="entry name" value="AAA_30"/>
    <property type="match status" value="1"/>
</dbReference>
<dbReference type="PANTHER" id="PTHR43788">
    <property type="entry name" value="DNA2/NAM7 HELICASE FAMILY MEMBER"/>
    <property type="match status" value="1"/>
</dbReference>
<sequence>MGLMTVQVTNIRQFHQATAIAVSPDGSQVPRTRTLAISFPKNVFSEVKVGTLWEVQGELTSQTYEIEGWRNTEDLLVAKSALFKRLSGEVLAFYLAKNVEGVGSVIASRVARTENIEQIILDKDIERLCLIKGVDKQRAYSLVHYWPDGQMMEAIEWVQKSNMNPHLGRRMIEVFGPKAIQTVKQNPFLLLALGATWKEALALAESLNMSLDSPQVLCAVAEQAAANLTFKMGDIVVHEEALCAAAFKLIRRKKALKSMVDVAIAHNILVRVGDKGLVPIGSALIEDKVARTITDKINRKRGEGSLLAIWERSVTEIDVREALSQFESTLLFELTEEQREAVIGAVLAPVTCISGGAGTGKTTILLAVLAVYRAVANGITIKQVALSGRASQRMSESTGYEACTIAKLISDHLGEGKKRLPEHILLIIDEASMIDIFSMYRLCGILPEATRILFVGDVAQLPPIGAGLVFHSLTKPNMPLPTFNLSQVKRQASESGIYRFATAIRNSETYQLPLTNRLLSESEDASLETEMTLDRAYHLWCQAGGRDNTVLLSPVRKGILGVDSINSDFQKRVGGNRKLVKNPLIPHFEWRNTKGQWLLEGDPVMVNQNDYTLDVRNGDLGYISEVFDSVFEDGSVGTLMLDRGSIPLTIELLEKLELAYAITVHKSQGSQWTTTIMTLPEEASHMIDQTLLYTGATRPKQQLVIMGTQSSIDTAIRKGNIAFKRKVCLGGLIALTT</sequence>
<dbReference type="RefSeq" id="WP_083994289.1">
    <property type="nucleotide sequence ID" value="NZ_AP025463.1"/>
</dbReference>
<name>A0A1C3JCX2_9VIBR</name>
<dbReference type="GO" id="GO:0016787">
    <property type="term" value="F:hydrolase activity"/>
    <property type="evidence" value="ECO:0007669"/>
    <property type="project" value="UniProtKB-KW"/>
</dbReference>
<dbReference type="InterPro" id="IPR027417">
    <property type="entry name" value="P-loop_NTPase"/>
</dbReference>
<dbReference type="Proteomes" id="UP000092819">
    <property type="component" value="Unassembled WGS sequence"/>
</dbReference>
<dbReference type="PANTHER" id="PTHR43788:SF6">
    <property type="entry name" value="DNA HELICASE B"/>
    <property type="match status" value="1"/>
</dbReference>
<organism evidence="5 6">
    <name type="scientific">Vibrio celticus</name>
    <dbReference type="NCBI Taxonomy" id="446372"/>
    <lineage>
        <taxon>Bacteria</taxon>
        <taxon>Pseudomonadati</taxon>
        <taxon>Pseudomonadota</taxon>
        <taxon>Gammaproteobacteria</taxon>
        <taxon>Vibrionales</taxon>
        <taxon>Vibrionaceae</taxon>
        <taxon>Vibrio</taxon>
    </lineage>
</organism>
<dbReference type="CDD" id="cd17933">
    <property type="entry name" value="DEXSc_RecD-like"/>
    <property type="match status" value="1"/>
</dbReference>
<gene>
    <name evidence="5" type="primary">recD2</name>
    <name evidence="5" type="ORF">VCE7224_01715</name>
</gene>
<dbReference type="GO" id="GO:0003678">
    <property type="term" value="F:DNA helicase activity"/>
    <property type="evidence" value="ECO:0007669"/>
    <property type="project" value="UniProtKB-EC"/>
</dbReference>
<feature type="domain" description="ATP-dependent RecD2 DNA helicase-like helix-hairpin-helix" evidence="4">
    <location>
        <begin position="150"/>
        <end position="235"/>
    </location>
</feature>
<dbReference type="GO" id="GO:0005524">
    <property type="term" value="F:ATP binding"/>
    <property type="evidence" value="ECO:0007669"/>
    <property type="project" value="UniProtKB-KW"/>
</dbReference>
<dbReference type="CDD" id="cd18809">
    <property type="entry name" value="SF1_C_RecD"/>
    <property type="match status" value="1"/>
</dbReference>
<keyword evidence="5" id="KW-0347">Helicase</keyword>
<evidence type="ECO:0000256" key="2">
    <source>
        <dbReference type="ARBA" id="ARBA00022840"/>
    </source>
</evidence>
<dbReference type="EMBL" id="FLQZ01000033">
    <property type="protein sequence ID" value="SBT12971.1"/>
    <property type="molecule type" value="Genomic_DNA"/>
</dbReference>
<keyword evidence="2" id="KW-0067">ATP-binding</keyword>
<evidence type="ECO:0000259" key="3">
    <source>
        <dbReference type="Pfam" id="PF13538"/>
    </source>
</evidence>
<reference evidence="6" key="1">
    <citation type="submission" date="2016-06" db="EMBL/GenBank/DDBJ databases">
        <authorList>
            <person name="Rodrigo-Torres L."/>
            <person name="Arahal D.R."/>
        </authorList>
    </citation>
    <scope>NUCLEOTIDE SEQUENCE [LARGE SCALE GENOMIC DNA]</scope>
    <source>
        <strain evidence="6">CECT 7224</strain>
    </source>
</reference>
<dbReference type="EC" id="3.6.4.12" evidence="5"/>
<dbReference type="InterPro" id="IPR029493">
    <property type="entry name" value="RecD2-like_HHH"/>
</dbReference>
<dbReference type="Gene3D" id="3.40.50.300">
    <property type="entry name" value="P-loop containing nucleotide triphosphate hydrolases"/>
    <property type="match status" value="2"/>
</dbReference>
<keyword evidence="1" id="KW-0547">Nucleotide-binding</keyword>
<protein>
    <submittedName>
        <fullName evidence="5">ATP-dependent RecD-like DNA helicase</fullName>
        <ecNumber evidence="5">3.6.4.12</ecNumber>
    </submittedName>
</protein>
<feature type="domain" description="UvrD-like helicase C-terminal" evidence="3">
    <location>
        <begin position="658"/>
        <end position="706"/>
    </location>
</feature>
<keyword evidence="5" id="KW-0378">Hydrolase</keyword>
<dbReference type="SUPFAM" id="SSF52540">
    <property type="entry name" value="P-loop containing nucleoside triphosphate hydrolases"/>
    <property type="match status" value="2"/>
</dbReference>
<dbReference type="InterPro" id="IPR027785">
    <property type="entry name" value="UvrD-like_helicase_C"/>
</dbReference>
<dbReference type="Pfam" id="PF13538">
    <property type="entry name" value="UvrD_C_2"/>
    <property type="match status" value="1"/>
</dbReference>
<dbReference type="Gene3D" id="2.30.30.940">
    <property type="match status" value="1"/>
</dbReference>
<evidence type="ECO:0000313" key="5">
    <source>
        <dbReference type="EMBL" id="SBT12971.1"/>
    </source>
</evidence>
<keyword evidence="6" id="KW-1185">Reference proteome</keyword>
<dbReference type="Pfam" id="PF14490">
    <property type="entry name" value="HHH_RecD2"/>
    <property type="match status" value="1"/>
</dbReference>
<evidence type="ECO:0000256" key="1">
    <source>
        <dbReference type="ARBA" id="ARBA00022741"/>
    </source>
</evidence>